<dbReference type="InterPro" id="IPR013783">
    <property type="entry name" value="Ig-like_fold"/>
</dbReference>
<sequence length="1068" mass="116338">MEQDDGFNNPSDSLPLKQEMINAEEFATAVVFVTDELRAQHGDYWADLRVSYAYSADGTSFTCKVLAYRAKANYREEGNVKFYLSLVSGEGDVVELTDEALQTGEWNTLNHEKTITANRRDVTVGFDYIYDREGTSDPTLKTYKVTRYQPPIPTIDVIRNYISSKFSVTGRGALAGATLALDDGSGTVGSGPAVESRWSVPVTVAENKNSLRFQAYQIYAGKVSERTGYITVYRARITFPAANALVLAKDLVCFRGMAAPGTVIRVVGHLNHYENWSEVITVGDTDTTWEAPAIKVSGSGTFSVVAQLKSPNINHFYTEAITLRVMGVPLISKPPAGTVYEQDFLLKGSNGLAGARLRAFFDLTNDPALGWEVISNADGAWEGMIKVPPGAISLVVEQDLDGVSSGRSAPQAFRIRPPTLQQPTVTFAGTTVTFSGKGYYDPKRKSEIQFTVSGGAVQVPTPANAEVMPGGTWSTAAQEWTVGTYNVTIIQKIADNASGWIDSLPLTFEVRNILPDVSDVQFTNDYQPTFSGKGFNGALVQPRRPNSPYLEAPEVEVVGGRWATQASTVWGPSFEREVHIKQYLDGHESPNWFVLKVTIPPQAPGLNEPEDDGLSPRFSGTCWPGATVNIEYSDETGIVHEGIVSAGTWQFRRDKEFTLDITHTVTVTQVAAQQTSQPTSTTFIVRRAMVTPVITQPPDGSQVGRAVTVEGAMGMVGATLQLRDKQFDRPLGDPKILSQDGDWSIDLSLEQFRLYTFDAQQTLDGRPSLRSDEHEFTVVLLPPEVLQPIPNGKLPRTALLKGTGMRGGVVEVCLQGLAEPLLSDVIVDWAGNWQAEVTLPVGSKTIWARQKFTDESGKLQESKDSEPLHFDVVPAAPFLETPIEGDAIGQQVVVCGFGVPGDTVTVTLVGATRSEPASAIVQENRTWSVMLDTSPPDGGLYRLEAIASLDGFESFETLRSVILGTFVPALDEPVPGRWISHPVQFSGKGRPGVGALVSWYNPDVQWLAQVTVVDGHWRGEATRALPLAGNWYRFRQTLTDAADDATVSDWADSARFEVEAARLGNDNS</sequence>
<protein>
    <recommendedName>
        <fullName evidence="2">Ig-like domain-containing protein</fullName>
    </recommendedName>
</protein>
<accession>A0AAU7ERR1</accession>
<dbReference type="EMBL" id="CP157354">
    <property type="protein sequence ID" value="XBL94471.1"/>
    <property type="molecule type" value="Genomic_DNA"/>
</dbReference>
<dbReference type="Gene3D" id="2.60.40.10">
    <property type="entry name" value="Immunoglobulins"/>
    <property type="match status" value="1"/>
</dbReference>
<evidence type="ECO:0000313" key="1">
    <source>
        <dbReference type="EMBL" id="XBL94471.1"/>
    </source>
</evidence>
<dbReference type="AlphaFoldDB" id="A0AAU7ERR1"/>
<gene>
    <name evidence="1" type="ORF">ABHN08_17510</name>
</gene>
<organism evidence="1">
    <name type="scientific">Pseudomonas iranensis</name>
    <dbReference type="NCBI Taxonomy" id="2745503"/>
    <lineage>
        <taxon>Bacteria</taxon>
        <taxon>Pseudomonadati</taxon>
        <taxon>Pseudomonadota</taxon>
        <taxon>Gammaproteobacteria</taxon>
        <taxon>Pseudomonadales</taxon>
        <taxon>Pseudomonadaceae</taxon>
        <taxon>Pseudomonas</taxon>
    </lineage>
</organism>
<name>A0AAU7ERR1_9PSED</name>
<evidence type="ECO:0008006" key="2">
    <source>
        <dbReference type="Google" id="ProtNLM"/>
    </source>
</evidence>
<reference evidence="1" key="1">
    <citation type="submission" date="2024-05" db="EMBL/GenBank/DDBJ databases">
        <title>Draft genome sequence of Pseudomonas iranensis M7D1.</title>
        <authorList>
            <person name="Miller S.L."/>
            <person name="Nsubuga A."/>
            <person name="Lu N."/>
            <person name="King J."/>
            <person name="Shears P."/>
            <person name="Lawson P.A."/>
        </authorList>
    </citation>
    <scope>NUCLEOTIDE SEQUENCE</scope>
    <source>
        <strain evidence="1">M7D1</strain>
    </source>
</reference>
<proteinExistence type="predicted"/>